<accession>A0AAV9PX91</accession>
<dbReference type="SUPFAM" id="SSF53474">
    <property type="entry name" value="alpha/beta-Hydrolases"/>
    <property type="match status" value="1"/>
</dbReference>
<protein>
    <recommendedName>
        <fullName evidence="1">AB hydrolase-1 domain-containing protein</fullName>
    </recommendedName>
</protein>
<organism evidence="2 3">
    <name type="scientific">Vermiconidia calcicola</name>
    <dbReference type="NCBI Taxonomy" id="1690605"/>
    <lineage>
        <taxon>Eukaryota</taxon>
        <taxon>Fungi</taxon>
        <taxon>Dikarya</taxon>
        <taxon>Ascomycota</taxon>
        <taxon>Pezizomycotina</taxon>
        <taxon>Dothideomycetes</taxon>
        <taxon>Dothideomycetidae</taxon>
        <taxon>Mycosphaerellales</taxon>
        <taxon>Extremaceae</taxon>
        <taxon>Vermiconidia</taxon>
    </lineage>
</organism>
<dbReference type="AlphaFoldDB" id="A0AAV9PX91"/>
<sequence>MSMNKIRPTFVLVHGAWHSPAHFESLINSLTEHGYKAVAPNLPSMANAHISPSTDCTEDARTIRETILTELESADVIVVPHSYGGIPTTSALKGLDTLSRTAAGQHKTSVVAIAALTSFIIPAGTDMRQAEQRPPLNAAEMPATLDPPPLDIFFHELPDAEKEKWTAMLKPMASAALVDKCHFSAHEVIPLHYLMAGADKAIPLETQERMVDTLRSTAVGEIRTEMVEGCGHAPFLSRVEETVAFLRRTAGETV</sequence>
<dbReference type="Pfam" id="PF12697">
    <property type="entry name" value="Abhydrolase_6"/>
    <property type="match status" value="1"/>
</dbReference>
<reference evidence="2 3" key="1">
    <citation type="submission" date="2023-06" db="EMBL/GenBank/DDBJ databases">
        <title>Black Yeasts Isolated from many extreme environments.</title>
        <authorList>
            <person name="Coleine C."/>
            <person name="Stajich J.E."/>
            <person name="Selbmann L."/>
        </authorList>
    </citation>
    <scope>NUCLEOTIDE SEQUENCE [LARGE SCALE GENOMIC DNA]</scope>
    <source>
        <strain evidence="2 3">CCFEE 5887</strain>
    </source>
</reference>
<dbReference type="InterPro" id="IPR052897">
    <property type="entry name" value="Sec-Metab_Biosynth_Hydrolase"/>
</dbReference>
<dbReference type="PANTHER" id="PTHR37017:SF11">
    <property type="entry name" value="ESTERASE_LIPASE_THIOESTERASE DOMAIN-CONTAINING PROTEIN"/>
    <property type="match status" value="1"/>
</dbReference>
<evidence type="ECO:0000313" key="3">
    <source>
        <dbReference type="Proteomes" id="UP001345827"/>
    </source>
</evidence>
<evidence type="ECO:0000259" key="1">
    <source>
        <dbReference type="Pfam" id="PF12697"/>
    </source>
</evidence>
<dbReference type="Proteomes" id="UP001345827">
    <property type="component" value="Unassembled WGS sequence"/>
</dbReference>
<dbReference type="InterPro" id="IPR029058">
    <property type="entry name" value="AB_hydrolase_fold"/>
</dbReference>
<dbReference type="PANTHER" id="PTHR37017">
    <property type="entry name" value="AB HYDROLASE-1 DOMAIN-CONTAINING PROTEIN-RELATED"/>
    <property type="match status" value="1"/>
</dbReference>
<name>A0AAV9PX91_9PEZI</name>
<gene>
    <name evidence="2" type="ORF">LTR25_008454</name>
</gene>
<keyword evidence="3" id="KW-1185">Reference proteome</keyword>
<feature type="domain" description="AB hydrolase-1" evidence="1">
    <location>
        <begin position="10"/>
        <end position="244"/>
    </location>
</feature>
<evidence type="ECO:0000313" key="2">
    <source>
        <dbReference type="EMBL" id="KAK5531347.1"/>
    </source>
</evidence>
<proteinExistence type="predicted"/>
<dbReference type="InterPro" id="IPR000073">
    <property type="entry name" value="AB_hydrolase_1"/>
</dbReference>
<comment type="caution">
    <text evidence="2">The sequence shown here is derived from an EMBL/GenBank/DDBJ whole genome shotgun (WGS) entry which is preliminary data.</text>
</comment>
<dbReference type="Gene3D" id="3.40.50.1820">
    <property type="entry name" value="alpha/beta hydrolase"/>
    <property type="match status" value="1"/>
</dbReference>
<dbReference type="EMBL" id="JAXLQG010000017">
    <property type="protein sequence ID" value="KAK5531347.1"/>
    <property type="molecule type" value="Genomic_DNA"/>
</dbReference>